<comment type="caution">
    <text evidence="5">The sequence shown here is derived from an EMBL/GenBank/DDBJ whole genome shotgun (WGS) entry which is preliminary data.</text>
</comment>
<keyword evidence="3 4" id="KW-0326">Glycosidase</keyword>
<sequence>MKTKIKAGEGQGADQSETVALSRRKWLNSVSWPALGATLGLSFINNQPSLGVNLKPAADNDHTLGTRIYNIRDFGAKGDGKTLDTIAVQNAINACNKDLGGTVLVPAGTFVIGTIELKSNVRLYIAAQGTLLGTVDGKQYHAADAIPLTGDSTLNDGNVGLLYAVKADNITIDGPGTIDGQGAQFRSPAKGVLPPAGISGPHRPYHLLFYQCNNLTVRDIYLLNSAFHSVRVIQSEFIKMEGLHIRGRVVNNNDGFHFISCRYAHVSNCDVQSQDDACALFGSCQFITITNCTFSTRWSVFRFGGGVAENITISNCLIYETYGCPIKMRCGPGSRFENISFSNIVMQDVTGPVSIGLGVQSSSSTTATNKPPGVVRNISFRGITATVVKPVPLRDASFPSNYNPGEIFSCVTLNAMDDIYMEKITFSDVHITYPGGGTAEQGAVRDVPKVAGEYYQIGVPPAYGIYARNVRGLILNNVSLSLNADDLRPAMVFDHVDNAALNGLNIQGSREAEAVVRITDTSAVLMTAIRLEGTAKLFLQVEGTTNKRIKIDGGDISPAEKTLSFERGAKPLCVTWRV</sequence>
<dbReference type="Proteomes" id="UP000632774">
    <property type="component" value="Unassembled WGS sequence"/>
</dbReference>
<dbReference type="PANTHER" id="PTHR31339">
    <property type="entry name" value="PECTIN LYASE-RELATED"/>
    <property type="match status" value="1"/>
</dbReference>
<evidence type="ECO:0000256" key="2">
    <source>
        <dbReference type="ARBA" id="ARBA00022801"/>
    </source>
</evidence>
<evidence type="ECO:0000256" key="1">
    <source>
        <dbReference type="ARBA" id="ARBA00008834"/>
    </source>
</evidence>
<keyword evidence="2 4" id="KW-0378">Hydrolase</keyword>
<proteinExistence type="inferred from homology"/>
<dbReference type="InterPro" id="IPR012334">
    <property type="entry name" value="Pectin_lyas_fold"/>
</dbReference>
<protein>
    <submittedName>
        <fullName evidence="5">Right-handed parallel beta-helix repeat-containing protein</fullName>
    </submittedName>
</protein>
<reference evidence="5 6" key="1">
    <citation type="submission" date="2020-10" db="EMBL/GenBank/DDBJ databases">
        <title>Mucilaginibacter mali sp. nov., isolated from rhizosphere soil of apple orchard.</title>
        <authorList>
            <person name="Lee J.-S."/>
            <person name="Kim H.S."/>
            <person name="Kim J.-S."/>
        </authorList>
    </citation>
    <scope>NUCLEOTIDE SEQUENCE [LARGE SCALE GENOMIC DNA]</scope>
    <source>
        <strain evidence="5 6">KCTC 23157</strain>
    </source>
</reference>
<dbReference type="Gene3D" id="2.160.20.10">
    <property type="entry name" value="Single-stranded right-handed beta-helix, Pectin lyase-like"/>
    <property type="match status" value="1"/>
</dbReference>
<evidence type="ECO:0000256" key="3">
    <source>
        <dbReference type="ARBA" id="ARBA00023295"/>
    </source>
</evidence>
<dbReference type="InterPro" id="IPR000743">
    <property type="entry name" value="Glyco_hydro_28"/>
</dbReference>
<keyword evidence="6" id="KW-1185">Reference proteome</keyword>
<gene>
    <name evidence="5" type="ORF">IRJ18_16720</name>
</gene>
<organism evidence="5 6">
    <name type="scientific">Mucilaginibacter boryungensis</name>
    <dbReference type="NCBI Taxonomy" id="768480"/>
    <lineage>
        <taxon>Bacteria</taxon>
        <taxon>Pseudomonadati</taxon>
        <taxon>Bacteroidota</taxon>
        <taxon>Sphingobacteriia</taxon>
        <taxon>Sphingobacteriales</taxon>
        <taxon>Sphingobacteriaceae</taxon>
        <taxon>Mucilaginibacter</taxon>
    </lineage>
</organism>
<name>A0ABR9XL95_9SPHI</name>
<dbReference type="RefSeq" id="WP_194107447.1">
    <property type="nucleotide sequence ID" value="NZ_JADFFM010000002.1"/>
</dbReference>
<evidence type="ECO:0000313" key="6">
    <source>
        <dbReference type="Proteomes" id="UP000632774"/>
    </source>
</evidence>
<dbReference type="PANTHER" id="PTHR31339:SF9">
    <property type="entry name" value="PLASMIN AND FIBRONECTIN-BINDING PROTEIN A"/>
    <property type="match status" value="1"/>
</dbReference>
<dbReference type="Pfam" id="PF00295">
    <property type="entry name" value="Glyco_hydro_28"/>
    <property type="match status" value="1"/>
</dbReference>
<accession>A0ABR9XL95</accession>
<evidence type="ECO:0000256" key="4">
    <source>
        <dbReference type="RuleBase" id="RU361169"/>
    </source>
</evidence>
<dbReference type="EMBL" id="JADFFM010000002">
    <property type="protein sequence ID" value="MBE9668015.1"/>
    <property type="molecule type" value="Genomic_DNA"/>
</dbReference>
<dbReference type="InterPro" id="IPR051801">
    <property type="entry name" value="GH28_Enzymes"/>
</dbReference>
<dbReference type="InterPro" id="IPR011050">
    <property type="entry name" value="Pectin_lyase_fold/virulence"/>
</dbReference>
<dbReference type="SUPFAM" id="SSF51126">
    <property type="entry name" value="Pectin lyase-like"/>
    <property type="match status" value="1"/>
</dbReference>
<evidence type="ECO:0000313" key="5">
    <source>
        <dbReference type="EMBL" id="MBE9668015.1"/>
    </source>
</evidence>
<comment type="similarity">
    <text evidence="1 4">Belongs to the glycosyl hydrolase 28 family.</text>
</comment>